<dbReference type="GO" id="GO:0003676">
    <property type="term" value="F:nucleic acid binding"/>
    <property type="evidence" value="ECO:0007669"/>
    <property type="project" value="InterPro"/>
</dbReference>
<dbReference type="OMA" id="GHEFSVG"/>
<dbReference type="InParanoid" id="A0A200R2P5"/>
<dbReference type="STRING" id="56857.A0A200R2P5"/>
<protein>
    <submittedName>
        <fullName evidence="3">PWWP domain</fullName>
    </submittedName>
</protein>
<dbReference type="FunCoup" id="A0A200R2P5">
    <property type="interactions" value="536"/>
</dbReference>
<feature type="compositionally biased region" description="Basic and acidic residues" evidence="1">
    <location>
        <begin position="762"/>
        <end position="772"/>
    </location>
</feature>
<dbReference type="CDD" id="cd05162">
    <property type="entry name" value="PWWP"/>
    <property type="match status" value="1"/>
</dbReference>
<dbReference type="SMART" id="SM00293">
    <property type="entry name" value="PWWP"/>
    <property type="match status" value="1"/>
</dbReference>
<comment type="caution">
    <text evidence="3">The sequence shown here is derived from an EMBL/GenBank/DDBJ whole genome shotgun (WGS) entry which is preliminary data.</text>
</comment>
<dbReference type="SUPFAM" id="SSF54928">
    <property type="entry name" value="RNA-binding domain, RBD"/>
    <property type="match status" value="1"/>
</dbReference>
<dbReference type="SUPFAM" id="SSF63748">
    <property type="entry name" value="Tudor/PWWP/MBT"/>
    <property type="match status" value="1"/>
</dbReference>
<feature type="region of interest" description="Disordered" evidence="1">
    <location>
        <begin position="358"/>
        <end position="390"/>
    </location>
</feature>
<dbReference type="PANTHER" id="PTHR42851">
    <property type="entry name" value="ALDOLASE-RELATED"/>
    <property type="match status" value="1"/>
</dbReference>
<feature type="region of interest" description="Disordered" evidence="1">
    <location>
        <begin position="427"/>
        <end position="539"/>
    </location>
</feature>
<dbReference type="EMBL" id="MVGT01000456">
    <property type="protein sequence ID" value="OVA16994.1"/>
    <property type="molecule type" value="Genomic_DNA"/>
</dbReference>
<feature type="compositionally biased region" description="Polar residues" evidence="1">
    <location>
        <begin position="20"/>
        <end position="41"/>
    </location>
</feature>
<dbReference type="InterPro" id="IPR000313">
    <property type="entry name" value="PWWP_dom"/>
</dbReference>
<dbReference type="PROSITE" id="PS50812">
    <property type="entry name" value="PWWP"/>
    <property type="match status" value="1"/>
</dbReference>
<accession>A0A200R2P5</accession>
<dbReference type="PANTHER" id="PTHR42851:SF12">
    <property type="entry name" value="PWWP DOMAIN PROTEIN"/>
    <property type="match status" value="1"/>
</dbReference>
<feature type="compositionally biased region" description="Basic and acidic residues" evidence="1">
    <location>
        <begin position="676"/>
        <end position="710"/>
    </location>
</feature>
<feature type="region of interest" description="Disordered" evidence="1">
    <location>
        <begin position="928"/>
        <end position="978"/>
    </location>
</feature>
<dbReference type="AlphaFoldDB" id="A0A200R2P5"/>
<dbReference type="Pfam" id="PF00855">
    <property type="entry name" value="PWWP"/>
    <property type="match status" value="1"/>
</dbReference>
<feature type="region of interest" description="Disordered" evidence="1">
    <location>
        <begin position="19"/>
        <end position="51"/>
    </location>
</feature>
<feature type="domain" description="PWWP" evidence="2">
    <location>
        <begin position="172"/>
        <end position="233"/>
    </location>
</feature>
<feature type="region of interest" description="Disordered" evidence="1">
    <location>
        <begin position="676"/>
        <end position="844"/>
    </location>
</feature>
<proteinExistence type="predicted"/>
<keyword evidence="4" id="KW-1185">Reference proteome</keyword>
<feature type="compositionally biased region" description="Basic and acidic residues" evidence="1">
    <location>
        <begin position="788"/>
        <end position="799"/>
    </location>
</feature>
<dbReference type="Gene3D" id="2.30.30.140">
    <property type="match status" value="1"/>
</dbReference>
<organism evidence="3 4">
    <name type="scientific">Macleaya cordata</name>
    <name type="common">Five-seeded plume-poppy</name>
    <name type="synonym">Bocconia cordata</name>
    <dbReference type="NCBI Taxonomy" id="56857"/>
    <lineage>
        <taxon>Eukaryota</taxon>
        <taxon>Viridiplantae</taxon>
        <taxon>Streptophyta</taxon>
        <taxon>Embryophyta</taxon>
        <taxon>Tracheophyta</taxon>
        <taxon>Spermatophyta</taxon>
        <taxon>Magnoliopsida</taxon>
        <taxon>Ranunculales</taxon>
        <taxon>Papaveraceae</taxon>
        <taxon>Papaveroideae</taxon>
        <taxon>Macleaya</taxon>
    </lineage>
</organism>
<feature type="compositionally biased region" description="Basic and acidic residues" evidence="1">
    <location>
        <begin position="734"/>
        <end position="745"/>
    </location>
</feature>
<dbReference type="InterPro" id="IPR053063">
    <property type="entry name" value="PWWP_domain_containing_PDP"/>
</dbReference>
<dbReference type="Proteomes" id="UP000195402">
    <property type="component" value="Unassembled WGS sequence"/>
</dbReference>
<feature type="compositionally biased region" description="Basic and acidic residues" evidence="1">
    <location>
        <begin position="717"/>
        <end position="727"/>
    </location>
</feature>
<evidence type="ECO:0000313" key="4">
    <source>
        <dbReference type="Proteomes" id="UP000195402"/>
    </source>
</evidence>
<dbReference type="InterPro" id="IPR035979">
    <property type="entry name" value="RBD_domain_sf"/>
</dbReference>
<evidence type="ECO:0000259" key="2">
    <source>
        <dbReference type="PROSITE" id="PS50812"/>
    </source>
</evidence>
<dbReference type="OrthoDB" id="62853at2759"/>
<sequence>MNSISSRILGLFKPKLPSLGKTTSSSSPADGTEISVTNNVNDCAEGGTSAPDVIPTMADQGSKVDYAVEMETSLVDEVQGSSAAAAAAAIVQDTGSDLVVSKENSTSTTCQVRERNNGTHSEISLPENGEQHLAAEVQDLPEMIKNDVVKDGKKEEVGGEEMDVQADHGFSVGDFVWGKTKNQHWWPGQIYNPSEASKFAAKCQERNQLLVAYFGNQSYAWCYPSELKPFQENFEQMFMESKSKRLHSAVEEALNEIGRIVESEMTCSCVPMEAQIGLVRPLAVNPGIKGGVVVPDCGIDDFLITHFQPAKFLAVLRYIAQVVSPTNMLELTVFRRQLSAFNRSRGCRQLPMYQLIPEDSAGNGVTSRDDSNDQTGDLNLNPPEEDWLASPRIRGFGKTSKEKWPGISEDKLYQRKKQRTMVDILADDMDVEPENCGSDAAEEENMGKPPMSTSRKRKKNEVETDSYLAEDGSGGGNSVSPSNKKKTKILESPSEMAKQKESNAGSADIGGGDENISRSLTRERKKSKYLSPPYTSLSSGSKNWIFPSDSVTETLKLPKGSRVGEKMRRALHQLSGSPPIVKCSSETFHKKPSEDSISYRTPEQKKIVFKLPSDEMFYEFLTAALDPMYLKENSSSRSVKDFFTRYRSSLYLDGSNYQRFNDYIADRCDEKGKFLDHKSCSPGKDTHETDHPTSNDKSEPKRIEGKDDKMLQSPNNEPKKIKKDEKLLQSPSCEPKKIRRKDEKLSQSPNSEPKRMKRKYEKRLQSPDSEPKRIKRKYEKKLQSPNSESKRIKSKDEKLQSPNSKPKRSKRKDEKMSQGPNSKLENAAGTVDINRSKEANGESSGASLLVNFASGVPLPSKDDLITVFGKFGPLNESETEVLQDSGCARVVYTRSSDAEAAFNSSEKISPFGPPDLVSYRLRYLSTTSKASSDHQHLPGPSEHDKNSHQLLPTPIGLEEDETPANQPTPRTTAGEASPLLFVRQKLQMMTSMLERSGDELSPEVKAKLENEIKGLLKKVTTKGDSSSS</sequence>
<feature type="compositionally biased region" description="Basic and acidic residues" evidence="1">
    <location>
        <begin position="931"/>
        <end position="947"/>
    </location>
</feature>
<name>A0A200R2P5_MACCD</name>
<evidence type="ECO:0000313" key="3">
    <source>
        <dbReference type="EMBL" id="OVA16994.1"/>
    </source>
</evidence>
<reference evidence="3 4" key="1">
    <citation type="journal article" date="2017" name="Mol. Plant">
        <title>The Genome of Medicinal Plant Macleaya cordata Provides New Insights into Benzylisoquinoline Alkaloids Metabolism.</title>
        <authorList>
            <person name="Liu X."/>
            <person name="Liu Y."/>
            <person name="Huang P."/>
            <person name="Ma Y."/>
            <person name="Qing Z."/>
            <person name="Tang Q."/>
            <person name="Cao H."/>
            <person name="Cheng P."/>
            <person name="Zheng Y."/>
            <person name="Yuan Z."/>
            <person name="Zhou Y."/>
            <person name="Liu J."/>
            <person name="Tang Z."/>
            <person name="Zhuo Y."/>
            <person name="Zhang Y."/>
            <person name="Yu L."/>
            <person name="Huang J."/>
            <person name="Yang P."/>
            <person name="Peng Q."/>
            <person name="Zhang J."/>
            <person name="Jiang W."/>
            <person name="Zhang Z."/>
            <person name="Lin K."/>
            <person name="Ro D.K."/>
            <person name="Chen X."/>
            <person name="Xiong X."/>
            <person name="Shang Y."/>
            <person name="Huang S."/>
            <person name="Zeng J."/>
        </authorList>
    </citation>
    <scope>NUCLEOTIDE SEQUENCE [LARGE SCALE GENOMIC DNA]</scope>
    <source>
        <strain evidence="4">cv. BLH2017</strain>
        <tissue evidence="3">Root</tissue>
    </source>
</reference>
<gene>
    <name evidence="3" type="ORF">BVC80_9043g37</name>
</gene>
<evidence type="ECO:0000256" key="1">
    <source>
        <dbReference type="SAM" id="MobiDB-lite"/>
    </source>
</evidence>